<name>A0ABM3CLK0_SALSA</name>
<keyword evidence="3" id="KW-0732">Signal</keyword>
<dbReference type="RefSeq" id="XP_045547441.1">
    <property type="nucleotide sequence ID" value="XM_045691485.1"/>
</dbReference>
<organism evidence="4 5">
    <name type="scientific">Salmo salar</name>
    <name type="common">Atlantic salmon</name>
    <dbReference type="NCBI Taxonomy" id="8030"/>
    <lineage>
        <taxon>Eukaryota</taxon>
        <taxon>Metazoa</taxon>
        <taxon>Chordata</taxon>
        <taxon>Craniata</taxon>
        <taxon>Vertebrata</taxon>
        <taxon>Euteleostomi</taxon>
        <taxon>Actinopterygii</taxon>
        <taxon>Neopterygii</taxon>
        <taxon>Teleostei</taxon>
        <taxon>Protacanthopterygii</taxon>
        <taxon>Salmoniformes</taxon>
        <taxon>Salmonidae</taxon>
        <taxon>Salmoninae</taxon>
        <taxon>Salmo</taxon>
    </lineage>
</organism>
<keyword evidence="2" id="KW-0472">Membrane</keyword>
<feature type="compositionally biased region" description="Low complexity" evidence="1">
    <location>
        <begin position="193"/>
        <end position="209"/>
    </location>
</feature>
<feature type="signal peptide" evidence="3">
    <location>
        <begin position="1"/>
        <end position="27"/>
    </location>
</feature>
<proteinExistence type="predicted"/>
<feature type="compositionally biased region" description="Polar residues" evidence="1">
    <location>
        <begin position="158"/>
        <end position="171"/>
    </location>
</feature>
<dbReference type="Proteomes" id="UP001652741">
    <property type="component" value="Chromosome ssa12"/>
</dbReference>
<evidence type="ECO:0000256" key="2">
    <source>
        <dbReference type="SAM" id="Phobius"/>
    </source>
</evidence>
<feature type="region of interest" description="Disordered" evidence="1">
    <location>
        <begin position="154"/>
        <end position="214"/>
    </location>
</feature>
<evidence type="ECO:0000256" key="3">
    <source>
        <dbReference type="SAM" id="SignalP"/>
    </source>
</evidence>
<feature type="transmembrane region" description="Helical" evidence="2">
    <location>
        <begin position="261"/>
        <end position="285"/>
    </location>
</feature>
<sequence length="387" mass="41436">MALFIPDMAGHLFLVILLFDSFQYIEAQDHYQGHHPKPDITVHFDEDFTIICLIPGSVSPDSTCNLYVGEESQPSFTAKIKKRKATSAAGQPFCHFNTNHSDLISGLQSVRSKEVSCDYRVSSGPNSLSPRSDGKSFAHLVGVHISDPTTKHFPAAGSTVSSTLTPNTPVRPTTYRPTKCLTSPLTPSTALNPSSGSTLSSTLTTDTPSKAGLTVTSTLTPDITVRPTRGQSSTDSVVADSTAPLTLTPDITVRPTTTVQLWQAVVGVASGVGVFLMGLTAVCLCRRTKKHSQRPTARQDDHRQFSVLDDLVMGAVNSAGMLDSKDAGIYSLITSVPSTFLPSGHVQENGQSSEKDNSDTYHVYSSIPDRPATSAQPDGLYSLLQTH</sequence>
<keyword evidence="2" id="KW-1133">Transmembrane helix</keyword>
<evidence type="ECO:0000313" key="5">
    <source>
        <dbReference type="RefSeq" id="XP_045547441.1"/>
    </source>
</evidence>
<keyword evidence="2" id="KW-0812">Transmembrane</keyword>
<keyword evidence="4" id="KW-1185">Reference proteome</keyword>
<feature type="compositionally biased region" description="Polar residues" evidence="1">
    <location>
        <begin position="180"/>
        <end position="192"/>
    </location>
</feature>
<evidence type="ECO:0000256" key="1">
    <source>
        <dbReference type="SAM" id="MobiDB-lite"/>
    </source>
</evidence>
<gene>
    <name evidence="5" type="primary">LOC106565164</name>
</gene>
<protein>
    <submittedName>
        <fullName evidence="5">Uncharacterized protein isoform X27</fullName>
    </submittedName>
</protein>
<reference evidence="5" key="1">
    <citation type="submission" date="2025-08" db="UniProtKB">
        <authorList>
            <consortium name="RefSeq"/>
        </authorList>
    </citation>
    <scope>IDENTIFICATION</scope>
</reference>
<accession>A0ABM3CLK0</accession>
<dbReference type="GeneID" id="106565164"/>
<feature type="chain" id="PRO_5047081040" evidence="3">
    <location>
        <begin position="28"/>
        <end position="387"/>
    </location>
</feature>
<evidence type="ECO:0000313" key="4">
    <source>
        <dbReference type="Proteomes" id="UP001652741"/>
    </source>
</evidence>